<evidence type="ECO:0000313" key="3">
    <source>
        <dbReference type="EMBL" id="MXU86570.1"/>
    </source>
</evidence>
<feature type="region of interest" description="Disordered" evidence="1">
    <location>
        <begin position="67"/>
        <end position="92"/>
    </location>
</feature>
<organism evidence="3">
    <name type="scientific">Ixodes ricinus</name>
    <name type="common">Common tick</name>
    <name type="synonym">Acarus ricinus</name>
    <dbReference type="NCBI Taxonomy" id="34613"/>
    <lineage>
        <taxon>Eukaryota</taxon>
        <taxon>Metazoa</taxon>
        <taxon>Ecdysozoa</taxon>
        <taxon>Arthropoda</taxon>
        <taxon>Chelicerata</taxon>
        <taxon>Arachnida</taxon>
        <taxon>Acari</taxon>
        <taxon>Parasitiformes</taxon>
        <taxon>Ixodida</taxon>
        <taxon>Ixodoidea</taxon>
        <taxon>Ixodidae</taxon>
        <taxon>Ixodinae</taxon>
        <taxon>Ixodes</taxon>
    </lineage>
</organism>
<accession>A0A6B0UCD1</accession>
<name>A0A6B0UCD1_IXORI</name>
<sequence>MYLQSLLVIFCLLICSYSQDTTEKPPLPEDDEENFPDQYATKAGTSGRRTSLRRKKTYEHVSRSWLTNDGSAGVDERAKQDEKFVEGRQRSH</sequence>
<feature type="region of interest" description="Disordered" evidence="1">
    <location>
        <begin position="20"/>
        <end position="53"/>
    </location>
</feature>
<dbReference type="EMBL" id="GIFC01004487">
    <property type="protein sequence ID" value="MXU86570.1"/>
    <property type="molecule type" value="Transcribed_RNA"/>
</dbReference>
<proteinExistence type="predicted"/>
<feature type="chain" id="PRO_5025473750" evidence="2">
    <location>
        <begin position="19"/>
        <end position="92"/>
    </location>
</feature>
<protein>
    <submittedName>
        <fullName evidence="3">Putative lipocalin</fullName>
    </submittedName>
</protein>
<evidence type="ECO:0000256" key="1">
    <source>
        <dbReference type="SAM" id="MobiDB-lite"/>
    </source>
</evidence>
<keyword evidence="2" id="KW-0732">Signal</keyword>
<feature type="signal peptide" evidence="2">
    <location>
        <begin position="1"/>
        <end position="18"/>
    </location>
</feature>
<reference evidence="3" key="1">
    <citation type="submission" date="2019-12" db="EMBL/GenBank/DDBJ databases">
        <title>An insight into the sialome of adult female Ixodes ricinus ticks feeding for 6 days.</title>
        <authorList>
            <person name="Perner J."/>
            <person name="Ribeiro J.M.C."/>
        </authorList>
    </citation>
    <scope>NUCLEOTIDE SEQUENCE</scope>
    <source>
        <strain evidence="3">Semi-engorged</strain>
        <tissue evidence="3">Salivary glands</tissue>
    </source>
</reference>
<dbReference type="AlphaFoldDB" id="A0A6B0UCD1"/>
<evidence type="ECO:0000256" key="2">
    <source>
        <dbReference type="SAM" id="SignalP"/>
    </source>
</evidence>
<feature type="compositionally biased region" description="Basic and acidic residues" evidence="1">
    <location>
        <begin position="74"/>
        <end position="92"/>
    </location>
</feature>